<accession>A0AAV5TSZ7</accession>
<keyword evidence="2" id="KW-1185">Reference proteome</keyword>
<comment type="caution">
    <text evidence="1">The sequence shown here is derived from an EMBL/GenBank/DDBJ whole genome shotgun (WGS) entry which is preliminary data.</text>
</comment>
<gene>
    <name evidence="1" type="ORF">PENTCL1PPCAC_19482</name>
</gene>
<feature type="non-terminal residue" evidence="1">
    <location>
        <position position="1"/>
    </location>
</feature>
<dbReference type="EMBL" id="BTSX01000004">
    <property type="protein sequence ID" value="GMS97307.1"/>
    <property type="molecule type" value="Genomic_DNA"/>
</dbReference>
<sequence length="80" mass="9082">LHVYSPLLFIIDRASRAFVDTRVEPIPYPSSWSLATLHGVRCFSIDGDYSRSDIEGYLILPVLVHHRGDTVVLLPLEYGR</sequence>
<dbReference type="AlphaFoldDB" id="A0AAV5TSZ7"/>
<dbReference type="Proteomes" id="UP001432027">
    <property type="component" value="Unassembled WGS sequence"/>
</dbReference>
<proteinExistence type="predicted"/>
<organism evidence="1 2">
    <name type="scientific">Pristionchus entomophagus</name>
    <dbReference type="NCBI Taxonomy" id="358040"/>
    <lineage>
        <taxon>Eukaryota</taxon>
        <taxon>Metazoa</taxon>
        <taxon>Ecdysozoa</taxon>
        <taxon>Nematoda</taxon>
        <taxon>Chromadorea</taxon>
        <taxon>Rhabditida</taxon>
        <taxon>Rhabditina</taxon>
        <taxon>Diplogasteromorpha</taxon>
        <taxon>Diplogasteroidea</taxon>
        <taxon>Neodiplogasteridae</taxon>
        <taxon>Pristionchus</taxon>
    </lineage>
</organism>
<evidence type="ECO:0000313" key="2">
    <source>
        <dbReference type="Proteomes" id="UP001432027"/>
    </source>
</evidence>
<evidence type="ECO:0000313" key="1">
    <source>
        <dbReference type="EMBL" id="GMS97307.1"/>
    </source>
</evidence>
<reference evidence="1" key="1">
    <citation type="submission" date="2023-10" db="EMBL/GenBank/DDBJ databases">
        <title>Genome assembly of Pristionchus species.</title>
        <authorList>
            <person name="Yoshida K."/>
            <person name="Sommer R.J."/>
        </authorList>
    </citation>
    <scope>NUCLEOTIDE SEQUENCE</scope>
    <source>
        <strain evidence="1">RS0144</strain>
    </source>
</reference>
<protein>
    <submittedName>
        <fullName evidence="1">Uncharacterized protein</fullName>
    </submittedName>
</protein>
<name>A0AAV5TSZ7_9BILA</name>